<feature type="transmembrane region" description="Helical" evidence="3">
    <location>
        <begin position="393"/>
        <end position="414"/>
    </location>
</feature>
<comment type="subcellular location">
    <subcellularLocation>
        <location evidence="1">Membrane</location>
        <topology evidence="1">Multi-pass membrane protein</topology>
    </subcellularLocation>
</comment>
<feature type="transmembrane region" description="Helical" evidence="3">
    <location>
        <begin position="163"/>
        <end position="184"/>
    </location>
</feature>
<evidence type="ECO:0000313" key="5">
    <source>
        <dbReference type="EMBL" id="KMM65389.1"/>
    </source>
</evidence>
<gene>
    <name evidence="5" type="ORF">CPAG_01740</name>
</gene>
<reference evidence="6" key="2">
    <citation type="journal article" date="2009" name="Genome Res.">
        <title>Comparative genomic analyses of the human fungal pathogens Coccidioides and their relatives.</title>
        <authorList>
            <person name="Sharpton T.J."/>
            <person name="Stajich J.E."/>
            <person name="Rounsley S.D."/>
            <person name="Gardner M.J."/>
            <person name="Wortman J.R."/>
            <person name="Jordar V.S."/>
            <person name="Maiti R."/>
            <person name="Kodira C.D."/>
            <person name="Neafsey D.E."/>
            <person name="Zeng Q."/>
            <person name="Hung C.-Y."/>
            <person name="McMahan C."/>
            <person name="Muszewska A."/>
            <person name="Grynberg M."/>
            <person name="Mandel M.A."/>
            <person name="Kellner E.M."/>
            <person name="Barker B.M."/>
            <person name="Galgiani J.N."/>
            <person name="Orbach M.J."/>
            <person name="Kirkland T.N."/>
            <person name="Cole G.T."/>
            <person name="Henn M.R."/>
            <person name="Birren B.W."/>
            <person name="Taylor J.W."/>
        </authorList>
    </citation>
    <scope>NUCLEOTIDE SEQUENCE [LARGE SCALE GENOMIC DNA]</scope>
    <source>
        <strain evidence="6">RMSCC 3488</strain>
    </source>
</reference>
<dbReference type="GO" id="GO:0016020">
    <property type="term" value="C:membrane"/>
    <property type="evidence" value="ECO:0007669"/>
    <property type="project" value="UniProtKB-SubCell"/>
</dbReference>
<dbReference type="Proteomes" id="UP000054567">
    <property type="component" value="Unassembled WGS sequence"/>
</dbReference>
<evidence type="ECO:0000256" key="3">
    <source>
        <dbReference type="SAM" id="Phobius"/>
    </source>
</evidence>
<dbReference type="EMBL" id="DS268109">
    <property type="protein sequence ID" value="KMM65389.1"/>
    <property type="molecule type" value="Genomic_DNA"/>
</dbReference>
<proteinExistence type="inferred from homology"/>
<dbReference type="InterPro" id="IPR036259">
    <property type="entry name" value="MFS_trans_sf"/>
</dbReference>
<comment type="similarity">
    <text evidence="2">Belongs to the major facilitator superfamily. Monocarboxylate porter (TC 2.A.1.13) family.</text>
</comment>
<dbReference type="VEuPathDB" id="FungiDB:CPAG_01740"/>
<name>A0A0J6F8U5_COCPO</name>
<dbReference type="AlphaFoldDB" id="A0A0J6F8U5"/>
<evidence type="ECO:0000256" key="1">
    <source>
        <dbReference type="ARBA" id="ARBA00004141"/>
    </source>
</evidence>
<evidence type="ECO:0000256" key="2">
    <source>
        <dbReference type="ARBA" id="ARBA00006727"/>
    </source>
</evidence>
<accession>A0A0J6F8U5</accession>
<reference evidence="5 6" key="1">
    <citation type="submission" date="2007-06" db="EMBL/GenBank/DDBJ databases">
        <title>The Genome Sequence of Coccidioides posadasii RMSCC_3488.</title>
        <authorList>
            <consortium name="Coccidioides Genome Resources Consortium"/>
            <consortium name="The Broad Institute Genome Sequencing Platform"/>
            <person name="Henn M.R."/>
            <person name="Sykes S."/>
            <person name="Young S."/>
            <person name="Jaffe D."/>
            <person name="Berlin A."/>
            <person name="Alvarez P."/>
            <person name="Butler J."/>
            <person name="Gnerre S."/>
            <person name="Grabherr M."/>
            <person name="Mauceli E."/>
            <person name="Brockman W."/>
            <person name="Kodira C."/>
            <person name="Alvarado L."/>
            <person name="Zeng Q."/>
            <person name="Crawford M."/>
            <person name="Antoine C."/>
            <person name="Devon K."/>
            <person name="Galgiani J."/>
            <person name="Orsborn K."/>
            <person name="Lewis M.L."/>
            <person name="Nusbaum C."/>
            <person name="Galagan J."/>
            <person name="Birren B."/>
        </authorList>
    </citation>
    <scope>NUCLEOTIDE SEQUENCE [LARGE SCALE GENOMIC DNA]</scope>
    <source>
        <strain evidence="5 6">RMSCC 3488</strain>
    </source>
</reference>
<feature type="transmembrane region" description="Helical" evidence="3">
    <location>
        <begin position="196"/>
        <end position="217"/>
    </location>
</feature>
<keyword evidence="3" id="KW-0812">Transmembrane</keyword>
<dbReference type="SUPFAM" id="SSF103473">
    <property type="entry name" value="MFS general substrate transporter"/>
    <property type="match status" value="1"/>
</dbReference>
<dbReference type="InterPro" id="IPR011701">
    <property type="entry name" value="MFS"/>
</dbReference>
<evidence type="ECO:0000313" key="6">
    <source>
        <dbReference type="Proteomes" id="UP000054567"/>
    </source>
</evidence>
<feature type="domain" description="Major facilitator superfamily (MFS) profile" evidence="4">
    <location>
        <begin position="37"/>
        <end position="416"/>
    </location>
</feature>
<feature type="transmembrane region" description="Helical" evidence="3">
    <location>
        <begin position="272"/>
        <end position="291"/>
    </location>
</feature>
<dbReference type="PANTHER" id="PTHR11360">
    <property type="entry name" value="MONOCARBOXYLATE TRANSPORTER"/>
    <property type="match status" value="1"/>
</dbReference>
<dbReference type="InterPro" id="IPR020846">
    <property type="entry name" value="MFS_dom"/>
</dbReference>
<dbReference type="Pfam" id="PF07690">
    <property type="entry name" value="MFS_1"/>
    <property type="match status" value="1"/>
</dbReference>
<organism evidence="5 6">
    <name type="scientific">Coccidioides posadasii RMSCC 3488</name>
    <dbReference type="NCBI Taxonomy" id="454284"/>
    <lineage>
        <taxon>Eukaryota</taxon>
        <taxon>Fungi</taxon>
        <taxon>Dikarya</taxon>
        <taxon>Ascomycota</taxon>
        <taxon>Pezizomycotina</taxon>
        <taxon>Eurotiomycetes</taxon>
        <taxon>Eurotiomycetidae</taxon>
        <taxon>Onygenales</taxon>
        <taxon>Onygenaceae</taxon>
        <taxon>Coccidioides</taxon>
    </lineage>
</organism>
<dbReference type="PROSITE" id="PS50850">
    <property type="entry name" value="MFS"/>
    <property type="match status" value="1"/>
</dbReference>
<sequence>MSDTPDSKNEVSSASIVAEEKSDAVPTFPDGGLKAWLAVAGAFSTMFCTFGYLSTFGVLESYYFSNLLRGSSHSEIAWIGSLQAFFMCTTGLVSGPLVDRYGTKMVLIPFSLLYVTSVMLTSLCKEYYQFLLAQGILGGFGIGMLYTPAISILGHYFQEKRDLAIGISSAGSPLGGIIFPIALNRFLQHTDIEFPWSVRIIGSIMLVLLSIACATLVPRISPRKGPHFLPAAFKKPVYSLQVVGYSVIFWGIYTPFFFLPAYATSHGVDVDWAFYIMPIYNSGSFMGRIVGSRLTLYLGRFNTLIGAIFISGVLEFCWLATSNLGGLVTFAVLFGISSGAIIGLFPTTVAMTAPQANQIGTYLGMMMGALGVFCLTGSPMMGAIVSSSGFTPAIAFSAALTMLGGIMILVARIFHSKEIVA</sequence>
<protein>
    <recommendedName>
        <fullName evidence="4">Major facilitator superfamily (MFS) profile domain-containing protein</fullName>
    </recommendedName>
</protein>
<evidence type="ECO:0000259" key="4">
    <source>
        <dbReference type="PROSITE" id="PS50850"/>
    </source>
</evidence>
<keyword evidence="3" id="KW-1133">Transmembrane helix</keyword>
<feature type="transmembrane region" description="Helical" evidence="3">
    <location>
        <begin position="76"/>
        <end position="98"/>
    </location>
</feature>
<dbReference type="OrthoDB" id="6499973at2759"/>
<dbReference type="GO" id="GO:0022857">
    <property type="term" value="F:transmembrane transporter activity"/>
    <property type="evidence" value="ECO:0007669"/>
    <property type="project" value="InterPro"/>
</dbReference>
<dbReference type="PANTHER" id="PTHR11360:SF281">
    <property type="entry name" value="ASPYRIDONES EFFLUX PROTEIN APDF-RELATED"/>
    <property type="match status" value="1"/>
</dbReference>
<feature type="transmembrane region" description="Helical" evidence="3">
    <location>
        <begin position="327"/>
        <end position="347"/>
    </location>
</feature>
<dbReference type="Gene3D" id="1.20.1250.20">
    <property type="entry name" value="MFS general substrate transporter like domains"/>
    <property type="match status" value="1"/>
</dbReference>
<keyword evidence="3" id="KW-0472">Membrane</keyword>
<reference evidence="6" key="3">
    <citation type="journal article" date="2010" name="Genome Res.">
        <title>Population genomic sequencing of Coccidioides fungi reveals recent hybridization and transposon control.</title>
        <authorList>
            <person name="Neafsey D.E."/>
            <person name="Barker B.M."/>
            <person name="Sharpton T.J."/>
            <person name="Stajich J.E."/>
            <person name="Park D.J."/>
            <person name="Whiston E."/>
            <person name="Hung C.-Y."/>
            <person name="McMahan C."/>
            <person name="White J."/>
            <person name="Sykes S."/>
            <person name="Heiman D."/>
            <person name="Young S."/>
            <person name="Zeng Q."/>
            <person name="Abouelleil A."/>
            <person name="Aftuck L."/>
            <person name="Bessette D."/>
            <person name="Brown A."/>
            <person name="FitzGerald M."/>
            <person name="Lui A."/>
            <person name="Macdonald J.P."/>
            <person name="Priest M."/>
            <person name="Orbach M.J."/>
            <person name="Galgiani J.N."/>
            <person name="Kirkland T.N."/>
            <person name="Cole G.T."/>
            <person name="Birren B.W."/>
            <person name="Henn M.R."/>
            <person name="Taylor J.W."/>
            <person name="Rounsley S.D."/>
        </authorList>
    </citation>
    <scope>NUCLEOTIDE SEQUENCE [LARGE SCALE GENOMIC DNA]</scope>
    <source>
        <strain evidence="6">RMSCC 3488</strain>
    </source>
</reference>
<dbReference type="InterPro" id="IPR050327">
    <property type="entry name" value="Proton-linked_MCT"/>
</dbReference>
<feature type="transmembrane region" description="Helical" evidence="3">
    <location>
        <begin position="238"/>
        <end position="260"/>
    </location>
</feature>
<feature type="transmembrane region" description="Helical" evidence="3">
    <location>
        <begin position="105"/>
        <end position="123"/>
    </location>
</feature>
<feature type="transmembrane region" description="Helical" evidence="3">
    <location>
        <begin position="35"/>
        <end position="56"/>
    </location>
</feature>
<feature type="transmembrane region" description="Helical" evidence="3">
    <location>
        <begin position="359"/>
        <end position="381"/>
    </location>
</feature>
<feature type="transmembrane region" description="Helical" evidence="3">
    <location>
        <begin position="135"/>
        <end position="156"/>
    </location>
</feature>
<feature type="transmembrane region" description="Helical" evidence="3">
    <location>
        <begin position="303"/>
        <end position="321"/>
    </location>
</feature>